<evidence type="ECO:0000313" key="3">
    <source>
        <dbReference type="Proteomes" id="UP000007115"/>
    </source>
</evidence>
<evidence type="ECO:0000256" key="1">
    <source>
        <dbReference type="SAM" id="MobiDB-lite"/>
    </source>
</evidence>
<dbReference type="InParanoid" id="G9N0K8"/>
<evidence type="ECO:0000313" key="2">
    <source>
        <dbReference type="EMBL" id="EHK19890.1"/>
    </source>
</evidence>
<dbReference type="EMBL" id="ABDF02000082">
    <property type="protein sequence ID" value="EHK19890.1"/>
    <property type="molecule type" value="Genomic_DNA"/>
</dbReference>
<dbReference type="OrthoDB" id="5084510at2759"/>
<accession>G9N0K8</accession>
<feature type="compositionally biased region" description="Polar residues" evidence="1">
    <location>
        <begin position="208"/>
        <end position="223"/>
    </location>
</feature>
<comment type="caution">
    <text evidence="2">The sequence shown here is derived from an EMBL/GenBank/DDBJ whole genome shotgun (WGS) entry which is preliminary data.</text>
</comment>
<dbReference type="Proteomes" id="UP000007115">
    <property type="component" value="Unassembled WGS sequence"/>
</dbReference>
<dbReference type="GeneID" id="25791879"/>
<sequence>MPNLLVQSDDSFLADAEPSLLEASGPPAYNVSYLSTSAKSLSQKADIAAISESMKSPLKLIEVLNSIISIPDAVQHVIKGFRTVLCQQPHTKQVQIIKIIHTLSDVCDEVSKLDEDLSSSSKRSNRDYAEYIGGVRNDRLPEECKTSARSPHILHDQLSDSENLVANPKGPDSIPYSKTEKIGSLLNTGTKRKKSMSEDVIVLGTPITSSELSSPSRTNTPSGNHMDETPELLDCEQTVDQLLSQTIEEFAQESCEQVRLFTSAEDPVTYKIFYGLLRGIDDEEKAEWSSGIEWTSLVTKGYGTRQYRLQRAYLYAQQVFLDIAV</sequence>
<dbReference type="AlphaFoldDB" id="G9N0K8"/>
<organism evidence="2 3">
    <name type="scientific">Hypocrea virens (strain Gv29-8 / FGSC 10586)</name>
    <name type="common">Gliocladium virens</name>
    <name type="synonym">Trichoderma virens</name>
    <dbReference type="NCBI Taxonomy" id="413071"/>
    <lineage>
        <taxon>Eukaryota</taxon>
        <taxon>Fungi</taxon>
        <taxon>Dikarya</taxon>
        <taxon>Ascomycota</taxon>
        <taxon>Pezizomycotina</taxon>
        <taxon>Sordariomycetes</taxon>
        <taxon>Hypocreomycetidae</taxon>
        <taxon>Hypocreales</taxon>
        <taxon>Hypocreaceae</taxon>
        <taxon>Trichoderma</taxon>
    </lineage>
</organism>
<dbReference type="HOGENOM" id="CLU_855460_0_0_1"/>
<gene>
    <name evidence="2" type="ORF">TRIVIDRAFT_224546</name>
</gene>
<protein>
    <submittedName>
        <fullName evidence="2">Uncharacterized protein</fullName>
    </submittedName>
</protein>
<dbReference type="OMA" id="SIVHACH"/>
<dbReference type="STRING" id="413071.G9N0K8"/>
<dbReference type="RefSeq" id="XP_013954085.1">
    <property type="nucleotide sequence ID" value="XM_014098610.1"/>
</dbReference>
<name>G9N0K8_HYPVG</name>
<feature type="region of interest" description="Disordered" evidence="1">
    <location>
        <begin position="208"/>
        <end position="229"/>
    </location>
</feature>
<proteinExistence type="predicted"/>
<dbReference type="VEuPathDB" id="FungiDB:TRIVIDRAFT_224546"/>
<keyword evidence="3" id="KW-1185">Reference proteome</keyword>
<reference evidence="2 3" key="1">
    <citation type="journal article" date="2011" name="Genome Biol.">
        <title>Comparative genome sequence analysis underscores mycoparasitism as the ancestral life style of Trichoderma.</title>
        <authorList>
            <person name="Kubicek C.P."/>
            <person name="Herrera-Estrella A."/>
            <person name="Seidl-Seiboth V."/>
            <person name="Martinez D.A."/>
            <person name="Druzhinina I.S."/>
            <person name="Thon M."/>
            <person name="Zeilinger S."/>
            <person name="Casas-Flores S."/>
            <person name="Horwitz B.A."/>
            <person name="Mukherjee P.K."/>
            <person name="Mukherjee M."/>
            <person name="Kredics L."/>
            <person name="Alcaraz L.D."/>
            <person name="Aerts A."/>
            <person name="Antal Z."/>
            <person name="Atanasova L."/>
            <person name="Cervantes-Badillo M.G."/>
            <person name="Challacombe J."/>
            <person name="Chertkov O."/>
            <person name="McCluskey K."/>
            <person name="Coulpier F."/>
            <person name="Deshpande N."/>
            <person name="von Doehren H."/>
            <person name="Ebbole D.J."/>
            <person name="Esquivel-Naranjo E.U."/>
            <person name="Fekete E."/>
            <person name="Flipphi M."/>
            <person name="Glaser F."/>
            <person name="Gomez-Rodriguez E.Y."/>
            <person name="Gruber S."/>
            <person name="Han C."/>
            <person name="Henrissat B."/>
            <person name="Hermosa R."/>
            <person name="Hernandez-Onate M."/>
            <person name="Karaffa L."/>
            <person name="Kosti I."/>
            <person name="Le Crom S."/>
            <person name="Lindquist E."/>
            <person name="Lucas S."/>
            <person name="Luebeck M."/>
            <person name="Luebeck P.S."/>
            <person name="Margeot A."/>
            <person name="Metz B."/>
            <person name="Misra M."/>
            <person name="Nevalainen H."/>
            <person name="Omann M."/>
            <person name="Packer N."/>
            <person name="Perrone G."/>
            <person name="Uresti-Rivera E.E."/>
            <person name="Salamov A."/>
            <person name="Schmoll M."/>
            <person name="Seiboth B."/>
            <person name="Shapiro H."/>
            <person name="Sukno S."/>
            <person name="Tamayo-Ramos J.A."/>
            <person name="Tisch D."/>
            <person name="Wiest A."/>
            <person name="Wilkinson H.H."/>
            <person name="Zhang M."/>
            <person name="Coutinho P.M."/>
            <person name="Kenerley C.M."/>
            <person name="Monte E."/>
            <person name="Baker S.E."/>
            <person name="Grigoriev I.V."/>
        </authorList>
    </citation>
    <scope>NUCLEOTIDE SEQUENCE [LARGE SCALE GENOMIC DNA]</scope>
    <source>
        <strain evidence="3">Gv29-8 / FGSC 10586</strain>
    </source>
</reference>